<name>G7E1U7_MIXOS</name>
<keyword evidence="5 9" id="KW-0479">Metal-binding</keyword>
<organism evidence="10 11">
    <name type="scientific">Mixia osmundae (strain CBS 9802 / IAM 14324 / JCM 22182 / KY 12970)</name>
    <dbReference type="NCBI Taxonomy" id="764103"/>
    <lineage>
        <taxon>Eukaryota</taxon>
        <taxon>Fungi</taxon>
        <taxon>Dikarya</taxon>
        <taxon>Basidiomycota</taxon>
        <taxon>Pucciniomycotina</taxon>
        <taxon>Mixiomycetes</taxon>
        <taxon>Mixiales</taxon>
        <taxon>Mixiaceae</taxon>
        <taxon>Mixia</taxon>
    </lineage>
</organism>
<evidence type="ECO:0000313" key="11">
    <source>
        <dbReference type="Proteomes" id="UP000009131"/>
    </source>
</evidence>
<dbReference type="PANTHER" id="PTHR46300">
    <property type="entry name" value="P450, PUTATIVE (EUROFUNG)-RELATED-RELATED"/>
    <property type="match status" value="1"/>
</dbReference>
<keyword evidence="11" id="KW-1185">Reference proteome</keyword>
<dbReference type="InterPro" id="IPR001128">
    <property type="entry name" value="Cyt_P450"/>
</dbReference>
<comment type="caution">
    <text evidence="10">The sequence shown here is derived from an EMBL/GenBank/DDBJ whole genome shotgun (WGS) entry which is preliminary data.</text>
</comment>
<comment type="similarity">
    <text evidence="3">Belongs to the cytochrome P450 family.</text>
</comment>
<accession>G7E1U7</accession>
<evidence type="ECO:0000256" key="8">
    <source>
        <dbReference type="ARBA" id="ARBA00023033"/>
    </source>
</evidence>
<dbReference type="Gene3D" id="1.10.630.10">
    <property type="entry name" value="Cytochrome P450"/>
    <property type="match status" value="1"/>
</dbReference>
<dbReference type="EMBL" id="BABT02000106">
    <property type="protein sequence ID" value="GAA96807.1"/>
    <property type="molecule type" value="Genomic_DNA"/>
</dbReference>
<keyword evidence="8" id="KW-0503">Monooxygenase</keyword>
<evidence type="ECO:0000256" key="3">
    <source>
        <dbReference type="ARBA" id="ARBA00010617"/>
    </source>
</evidence>
<evidence type="ECO:0008006" key="12">
    <source>
        <dbReference type="Google" id="ProtNLM"/>
    </source>
</evidence>
<evidence type="ECO:0000256" key="1">
    <source>
        <dbReference type="ARBA" id="ARBA00001971"/>
    </source>
</evidence>
<sequence>MSSSMLLVLALAAVGYVWLRTWLRTTKLPPGPSGWPVLGCTLDLIDTTTKPWVRFEEWWKQSNAKVDVICVPTLNQTNIVLMSAKAANELFEKRAHIYSARPSSHYLSDIVRGGIPLVDISDLDRVSAQRKMLHEQLGVKSAAQWQLIQTEEAREMIGMFLQSPRGYLDIFQATMENLVRKTTYSSSATVTSERVWEHKRRSSARTHTPLAPLLDIFPILRLMPSWLPGGSYKITGKAYFEEDRRIWEGLRDDIALDLASGTLRPSYMSQLIHTQAPERHGISQLDLAFIAGNLLTAGGDLPEITLEIFVLAMVHHPMVARKIQEELDSVVGRDRMPTFADEAKLPYTRAAILEVQRWRTLVPISLARRVLEDDVYQGYTIPKNAIVWPNLLAMSQDESVYPDAKNFKPERFLTSAGDFTRKDELATFGWGKRLCPAVHVARNVVFINVVSLMWAFDLVPDSTPDGIPILPSADMRDWRGVLPCRPQPFALEAVPRSNVEAAMRARREELVFSHDG</sequence>
<feature type="binding site" description="axial binding residue" evidence="9">
    <location>
        <position position="435"/>
    </location>
    <ligand>
        <name>heme</name>
        <dbReference type="ChEBI" id="CHEBI:30413"/>
    </ligand>
    <ligandPart>
        <name>Fe</name>
        <dbReference type="ChEBI" id="CHEBI:18248"/>
    </ligandPart>
</feature>
<dbReference type="PRINTS" id="PR00463">
    <property type="entry name" value="EP450I"/>
</dbReference>
<evidence type="ECO:0000256" key="7">
    <source>
        <dbReference type="ARBA" id="ARBA00023004"/>
    </source>
</evidence>
<dbReference type="GO" id="GO:0016705">
    <property type="term" value="F:oxidoreductase activity, acting on paired donors, with incorporation or reduction of molecular oxygen"/>
    <property type="evidence" value="ECO:0007669"/>
    <property type="project" value="InterPro"/>
</dbReference>
<comment type="pathway">
    <text evidence="2">Secondary metabolite biosynthesis.</text>
</comment>
<dbReference type="Proteomes" id="UP000009131">
    <property type="component" value="Unassembled WGS sequence"/>
</dbReference>
<dbReference type="InterPro" id="IPR050364">
    <property type="entry name" value="Cytochrome_P450_fung"/>
</dbReference>
<evidence type="ECO:0000256" key="5">
    <source>
        <dbReference type="ARBA" id="ARBA00022723"/>
    </source>
</evidence>
<evidence type="ECO:0000256" key="6">
    <source>
        <dbReference type="ARBA" id="ARBA00023002"/>
    </source>
</evidence>
<keyword evidence="7 9" id="KW-0408">Iron</keyword>
<dbReference type="AlphaFoldDB" id="G7E1U7"/>
<dbReference type="Pfam" id="PF00067">
    <property type="entry name" value="p450"/>
    <property type="match status" value="1"/>
</dbReference>
<dbReference type="SUPFAM" id="SSF48264">
    <property type="entry name" value="Cytochrome P450"/>
    <property type="match status" value="1"/>
</dbReference>
<gene>
    <name evidence="10" type="primary">Mo03479</name>
    <name evidence="10" type="ORF">E5Q_03479</name>
</gene>
<evidence type="ECO:0000256" key="4">
    <source>
        <dbReference type="ARBA" id="ARBA00022617"/>
    </source>
</evidence>
<dbReference type="STRING" id="764103.G7E1U7"/>
<reference evidence="10 11" key="2">
    <citation type="journal article" date="2012" name="Open Biol.">
        <title>Characteristics of nucleosomes and linker DNA regions on the genome of the basidiomycete Mixia osmundae revealed by mono- and dinucleosome mapping.</title>
        <authorList>
            <person name="Nishida H."/>
            <person name="Kondo S."/>
            <person name="Matsumoto T."/>
            <person name="Suzuki Y."/>
            <person name="Yoshikawa H."/>
            <person name="Taylor T.D."/>
            <person name="Sugiyama J."/>
        </authorList>
    </citation>
    <scope>NUCLEOTIDE SEQUENCE [LARGE SCALE GENOMIC DNA]</scope>
    <source>
        <strain evidence="11">CBS 9802 / IAM 14324 / JCM 22182 / KY 12970</strain>
    </source>
</reference>
<keyword evidence="4 9" id="KW-0349">Heme</keyword>
<proteinExistence type="inferred from homology"/>
<dbReference type="OrthoDB" id="2789670at2759"/>
<dbReference type="InterPro" id="IPR036396">
    <property type="entry name" value="Cyt_P450_sf"/>
</dbReference>
<dbReference type="InParanoid" id="G7E1U7"/>
<dbReference type="InterPro" id="IPR002401">
    <property type="entry name" value="Cyt_P450_E_grp-I"/>
</dbReference>
<evidence type="ECO:0000313" key="10">
    <source>
        <dbReference type="EMBL" id="GAA96807.1"/>
    </source>
</evidence>
<dbReference type="GO" id="GO:0020037">
    <property type="term" value="F:heme binding"/>
    <property type="evidence" value="ECO:0007669"/>
    <property type="project" value="InterPro"/>
</dbReference>
<evidence type="ECO:0000256" key="2">
    <source>
        <dbReference type="ARBA" id="ARBA00005179"/>
    </source>
</evidence>
<dbReference type="PANTHER" id="PTHR46300:SF6">
    <property type="entry name" value="CYTOCHROME P450 2C30"/>
    <property type="match status" value="1"/>
</dbReference>
<protein>
    <recommendedName>
        <fullName evidence="12">Cytochrome P450</fullName>
    </recommendedName>
</protein>
<evidence type="ECO:0000256" key="9">
    <source>
        <dbReference type="PIRSR" id="PIRSR602401-1"/>
    </source>
</evidence>
<dbReference type="GO" id="GO:0005506">
    <property type="term" value="F:iron ion binding"/>
    <property type="evidence" value="ECO:0007669"/>
    <property type="project" value="InterPro"/>
</dbReference>
<dbReference type="HOGENOM" id="CLU_001570_2_3_1"/>
<reference evidence="10 11" key="1">
    <citation type="journal article" date="2011" name="J. Gen. Appl. Microbiol.">
        <title>Draft genome sequencing of the enigmatic basidiomycete Mixia osmundae.</title>
        <authorList>
            <person name="Nishida H."/>
            <person name="Nagatsuka Y."/>
            <person name="Sugiyama J."/>
        </authorList>
    </citation>
    <scope>NUCLEOTIDE SEQUENCE [LARGE SCALE GENOMIC DNA]</scope>
    <source>
        <strain evidence="11">CBS 9802 / IAM 14324 / JCM 22182 / KY 12970</strain>
    </source>
</reference>
<dbReference type="RefSeq" id="XP_014565310.1">
    <property type="nucleotide sequence ID" value="XM_014709824.1"/>
</dbReference>
<comment type="cofactor">
    <cofactor evidence="1 9">
        <name>heme</name>
        <dbReference type="ChEBI" id="CHEBI:30413"/>
    </cofactor>
</comment>
<keyword evidence="6" id="KW-0560">Oxidoreductase</keyword>
<dbReference type="eggNOG" id="KOG0156">
    <property type="taxonomic scope" value="Eukaryota"/>
</dbReference>
<dbReference type="GO" id="GO:0004497">
    <property type="term" value="F:monooxygenase activity"/>
    <property type="evidence" value="ECO:0007669"/>
    <property type="project" value="UniProtKB-KW"/>
</dbReference>